<gene>
    <name evidence="2" type="ORF">E7203_03380</name>
</gene>
<reference evidence="2" key="1">
    <citation type="submission" date="2019-04" db="EMBL/GenBank/DDBJ databases">
        <title>Evolution of Biomass-Degrading Anaerobic Consortia Revealed by Metagenomics.</title>
        <authorList>
            <person name="Peng X."/>
        </authorList>
    </citation>
    <scope>NUCLEOTIDE SEQUENCE</scope>
    <source>
        <strain evidence="2">SIG242</strain>
    </source>
</reference>
<dbReference type="AlphaFoldDB" id="A0A927WJV5"/>
<keyword evidence="1" id="KW-0472">Membrane</keyword>
<accession>A0A927WJV5</accession>
<feature type="transmembrane region" description="Helical" evidence="1">
    <location>
        <begin position="18"/>
        <end position="36"/>
    </location>
</feature>
<name>A0A927WJV5_SELRU</name>
<comment type="caution">
    <text evidence="2">The sequence shown here is derived from an EMBL/GenBank/DDBJ whole genome shotgun (WGS) entry which is preliminary data.</text>
</comment>
<evidence type="ECO:0000313" key="2">
    <source>
        <dbReference type="EMBL" id="MBE6084502.1"/>
    </source>
</evidence>
<evidence type="ECO:0000256" key="1">
    <source>
        <dbReference type="SAM" id="Phobius"/>
    </source>
</evidence>
<organism evidence="2 3">
    <name type="scientific">Selenomonas ruminantium</name>
    <dbReference type="NCBI Taxonomy" id="971"/>
    <lineage>
        <taxon>Bacteria</taxon>
        <taxon>Bacillati</taxon>
        <taxon>Bacillota</taxon>
        <taxon>Negativicutes</taxon>
        <taxon>Selenomonadales</taxon>
        <taxon>Selenomonadaceae</taxon>
        <taxon>Selenomonas</taxon>
    </lineage>
</organism>
<dbReference type="EMBL" id="SVCA01000002">
    <property type="protein sequence ID" value="MBE6084502.1"/>
    <property type="molecule type" value="Genomic_DNA"/>
</dbReference>
<dbReference type="Proteomes" id="UP000772151">
    <property type="component" value="Unassembled WGS sequence"/>
</dbReference>
<proteinExistence type="predicted"/>
<protein>
    <submittedName>
        <fullName evidence="2">Uncharacterized protein</fullName>
    </submittedName>
</protein>
<keyword evidence="1" id="KW-1133">Transmembrane helix</keyword>
<sequence>MDREGESMELERKMKRKLLAGVGIFILLALAGTWYADEAEKPPLVLQAKPESAEKQTGTTEVIGLQQAIAASELRNPFSFVHEREGEPVQGMLPASKNELPSAAPPAAVAAEKQSNVPAAPAISLCGIVEGNGQRLALLRVGSNTVTAAVGEWADGWQVTGIGTATVTVERSGQVLSLNMSETGAK</sequence>
<evidence type="ECO:0000313" key="3">
    <source>
        <dbReference type="Proteomes" id="UP000772151"/>
    </source>
</evidence>
<keyword evidence="1" id="KW-0812">Transmembrane</keyword>